<reference evidence="7 8" key="1">
    <citation type="journal article" date="2015" name="Proc. Natl. Acad. Sci. U.S.A.">
        <title>Expanded metabolic versatility of ubiquitous nitrite-oxidizing bacteria from the genus Nitrospira.</title>
        <authorList>
            <person name="Koch H."/>
            <person name="Lucker S."/>
            <person name="Albertsen M."/>
            <person name="Kitzinger K."/>
            <person name="Herbold C."/>
            <person name="Spieck E."/>
            <person name="Nielsen P.H."/>
            <person name="Wagner M."/>
            <person name="Daims H."/>
        </authorList>
    </citation>
    <scope>NUCLEOTIDE SEQUENCE [LARGE SCALE GENOMIC DNA]</scope>
    <source>
        <strain evidence="7 8">NSP M-1</strain>
    </source>
</reference>
<feature type="transmembrane region" description="Helical" evidence="5">
    <location>
        <begin position="48"/>
        <end position="68"/>
    </location>
</feature>
<evidence type="ECO:0000313" key="7">
    <source>
        <dbReference type="EMBL" id="ALA56580.1"/>
    </source>
</evidence>
<evidence type="ECO:0000256" key="2">
    <source>
        <dbReference type="ARBA" id="ARBA00022692"/>
    </source>
</evidence>
<keyword evidence="4 5" id="KW-0472">Membrane</keyword>
<protein>
    <recommendedName>
        <fullName evidence="6">TMEM205-like domain-containing protein</fullName>
    </recommendedName>
</protein>
<dbReference type="AlphaFoldDB" id="A0A0K2G6M3"/>
<dbReference type="PATRIC" id="fig|42253.5.peg.136"/>
<comment type="subcellular location">
    <subcellularLocation>
        <location evidence="1">Membrane</location>
    </subcellularLocation>
</comment>
<dbReference type="KEGG" id="nmv:NITMOv2_0140"/>
<dbReference type="EMBL" id="CP011801">
    <property type="protein sequence ID" value="ALA56580.1"/>
    <property type="molecule type" value="Genomic_DNA"/>
</dbReference>
<evidence type="ECO:0000313" key="8">
    <source>
        <dbReference type="Proteomes" id="UP000069205"/>
    </source>
</evidence>
<evidence type="ECO:0000259" key="6">
    <source>
        <dbReference type="Pfam" id="PF13664"/>
    </source>
</evidence>
<dbReference type="RefSeq" id="WP_053378047.1">
    <property type="nucleotide sequence ID" value="NZ_CP011801.1"/>
</dbReference>
<evidence type="ECO:0000256" key="3">
    <source>
        <dbReference type="ARBA" id="ARBA00022989"/>
    </source>
</evidence>
<keyword evidence="3 5" id="KW-1133">Transmembrane helix</keyword>
<evidence type="ECO:0000256" key="4">
    <source>
        <dbReference type="ARBA" id="ARBA00023136"/>
    </source>
</evidence>
<accession>A0A0K2G6M3</accession>
<proteinExistence type="predicted"/>
<keyword evidence="2 5" id="KW-0812">Transmembrane</keyword>
<dbReference type="STRING" id="42253.NITMOv2_0140"/>
<evidence type="ECO:0000256" key="5">
    <source>
        <dbReference type="SAM" id="Phobius"/>
    </source>
</evidence>
<evidence type="ECO:0000256" key="1">
    <source>
        <dbReference type="ARBA" id="ARBA00004370"/>
    </source>
</evidence>
<feature type="transmembrane region" description="Helical" evidence="5">
    <location>
        <begin position="136"/>
        <end position="153"/>
    </location>
</feature>
<dbReference type="InterPro" id="IPR025423">
    <property type="entry name" value="TMEM205-like"/>
</dbReference>
<organism evidence="7 8">
    <name type="scientific">Nitrospira moscoviensis</name>
    <dbReference type="NCBI Taxonomy" id="42253"/>
    <lineage>
        <taxon>Bacteria</taxon>
        <taxon>Pseudomonadati</taxon>
        <taxon>Nitrospirota</taxon>
        <taxon>Nitrospiria</taxon>
        <taxon>Nitrospirales</taxon>
        <taxon>Nitrospiraceae</taxon>
        <taxon>Nitrospira</taxon>
    </lineage>
</organism>
<feature type="domain" description="TMEM205-like" evidence="6">
    <location>
        <begin position="11"/>
        <end position="109"/>
    </location>
</feature>
<name>A0A0K2G6M3_NITMO</name>
<keyword evidence="8" id="KW-1185">Reference proteome</keyword>
<sequence length="155" mass="16868">MRLVMEYLSVLAAAVLIGKVVLLSFVVAPVLAKNLDQEAFGKVVRHLFPAYYALGIGAACTGLASVIMRGITEETDALHHLAAGLWLVVMAAETYCRSPLTPQSNAMRDRLKEQESRGAVDPVLQRAWNRLHQRSVYLNALVLCVGLGLLGLANR</sequence>
<dbReference type="Proteomes" id="UP000069205">
    <property type="component" value="Chromosome"/>
</dbReference>
<dbReference type="GO" id="GO:0016020">
    <property type="term" value="C:membrane"/>
    <property type="evidence" value="ECO:0007669"/>
    <property type="project" value="UniProtKB-SubCell"/>
</dbReference>
<gene>
    <name evidence="7" type="ORF">NITMOv2_0140</name>
</gene>
<dbReference type="Pfam" id="PF13664">
    <property type="entry name" value="DUF4149"/>
    <property type="match status" value="1"/>
</dbReference>